<dbReference type="SMART" id="SM00220">
    <property type="entry name" value="S_TKc"/>
    <property type="match status" value="1"/>
</dbReference>
<dbReference type="CDD" id="cd13981">
    <property type="entry name" value="STKc_Bub1_BubR1"/>
    <property type="match status" value="1"/>
</dbReference>
<feature type="region of interest" description="Disordered" evidence="8">
    <location>
        <begin position="663"/>
        <end position="685"/>
    </location>
</feature>
<dbReference type="RefSeq" id="XP_012164160.2">
    <property type="nucleotide sequence ID" value="XM_012308770.3"/>
</dbReference>
<dbReference type="KEGG" id="bter:100642479"/>
<keyword evidence="5 7" id="KW-0067">ATP-binding</keyword>
<feature type="compositionally biased region" description="Basic residues" evidence="8">
    <location>
        <begin position="731"/>
        <end position="741"/>
    </location>
</feature>
<dbReference type="Pfam" id="PF00069">
    <property type="entry name" value="Pkinase"/>
    <property type="match status" value="1"/>
</dbReference>
<dbReference type="GO" id="GO:0032991">
    <property type="term" value="C:protein-containing complex"/>
    <property type="evidence" value="ECO:0007669"/>
    <property type="project" value="UniProtKB-ARBA"/>
</dbReference>
<sequence>MDPATVIALCKENIQPLRYGRNAAQLGTALRAQEDADVQQLLLQEKQMYEDAIKNYEGDDPLESWYEYILWVEQSYPKSGHESHIGKLLQQCLAIFEKETKYHQDRRYIRLWINYISMQKNPLELYQLLHNNGIGTMVADMYRAWAFELEQIEDYKRADEVYLMGLSALAEPQDELDYAHKNFQLAVARKTLGRTDDRNEVSLLEQRQAFSSLKAIKAGKRISSIRTGHRVREHFPGTVPQISSTMHHNRPNSRIQVYQDDMPAEMKNSSILDHVPVEDTVHKENTIKPGPWNGGGRRYPLMTSSTKLAFKVHEDQPDDFDANNLRLFPNHTYFFDGSKYPEHLTVPVFVPDPPNPNIILRPHYPKELVYANNMDQSMEEVRAQLYLQRAQTLDKKHDVSDIRGTNHQVQHKSFESEHQRHNVSLQELQRQRQEFEQQELTERQRKVEQQLREAEQLELDRQRLQAEQQELQRQQYEAENQALETQRRKAEQRELERLEAERIEAERIEAERLEAQRMEAELNSQRKLQSSFMHQHHTSSLNTEPEEHLLGQSLTVNTKEAMSVVQDMWRSPDTVPTTPNFRTPMTPRISDAKTKLSFDIHMDSSMTQHAMSNSKHHSGYNIQPYNDQENHQNYSAHQSYPNQEHQNSYSNPGLHNTYQYQMQQQVHEQQVQQPHSRLHHPQHHQQLIQAHQQAHVISHHHTLPHVSHLQSHSQIQHHQSHPQQHQPSHNQHLHHQPHQAHQHIQHIQQVYGTIMPNDIAYQQYPSQLESTLIQQNVEPQKQLHYPPYNELDIETSKPYRMPPELPYIKSPGMNRRDIKYLESAEDKENAIVVDYNGPLEENMTPKAPDENNLYIDESLGISPLTGNNDTCYTEAFNTQLTSSTPMTNQFRQSYKVAEGTSQYSNQCAAPLPSSEAPNGETEDKLSVILESTREYISSSSSSSTHTRNTVLGFTLTKEDLVPIKEQSITRGGEDEIKDVTLSANQPYEQKLQTQIQAVHAQSPRTVQRNVDQITSEIKKNCDLRKSINFKLNEIEQKEKVDTMECEEHHEPMEEAEEETFQLPSGNINPFDRNLITGLLKKIKFPQPYHAEGYVRLNINLNKLVPSTMITLGTEAYDLGKCLGKGTYGTVFKAVNLQTGQIVALKTQKPAWVWEFYITREIKNRLTNPHMLRGFMDVSMAYVANNSSVLVSEYSRFGTLLAVTNQIKITTGKPLLEHLAIFFTIEILQIVEYLHKCQIIHGDIKPDNFLLMRLPTEDVRPTIQLIDFGCSIDMSLLPEKTTFTQVIKTEDFTCIEMQTGKPWTYQTDLYCLAATSHCLLFGNYMRVSNIGGRWFITSKIPRYAKKAAWEQFFTELLNIESCDKMPDLSKLRNMMEETLAQMTDAQQKFRNFVNILNKR</sequence>
<reference evidence="12 14" key="1">
    <citation type="submission" date="2025-04" db="UniProtKB">
        <authorList>
            <consortium name="RefSeq"/>
        </authorList>
    </citation>
    <scope>IDENTIFICATION</scope>
</reference>
<evidence type="ECO:0000313" key="11">
    <source>
        <dbReference type="Proteomes" id="UP000835206"/>
    </source>
</evidence>
<dbReference type="PROSITE" id="PS00107">
    <property type="entry name" value="PROTEIN_KINASE_ATP"/>
    <property type="match status" value="1"/>
</dbReference>
<accession>A0A9B2JNQ7</accession>
<dbReference type="InterPro" id="IPR008271">
    <property type="entry name" value="Ser/Thr_kinase_AS"/>
</dbReference>
<dbReference type="InterPro" id="IPR013212">
    <property type="entry name" value="Mad3/Bub1_I"/>
</dbReference>
<dbReference type="CDD" id="cd06503">
    <property type="entry name" value="ATP-synt_Fo_b"/>
    <property type="match status" value="1"/>
</dbReference>
<evidence type="ECO:0000259" key="10">
    <source>
        <dbReference type="PROSITE" id="PS51489"/>
    </source>
</evidence>
<organism evidence="11 12">
    <name type="scientific">Bombus terrestris</name>
    <name type="common">Buff-tailed bumblebee</name>
    <name type="synonym">Apis terrestris</name>
    <dbReference type="NCBI Taxonomy" id="30195"/>
    <lineage>
        <taxon>Eukaryota</taxon>
        <taxon>Metazoa</taxon>
        <taxon>Ecdysozoa</taxon>
        <taxon>Arthropoda</taxon>
        <taxon>Hexapoda</taxon>
        <taxon>Insecta</taxon>
        <taxon>Pterygota</taxon>
        <taxon>Neoptera</taxon>
        <taxon>Endopterygota</taxon>
        <taxon>Hymenoptera</taxon>
        <taxon>Apocrita</taxon>
        <taxon>Aculeata</taxon>
        <taxon>Apoidea</taxon>
        <taxon>Anthophila</taxon>
        <taxon>Apidae</taxon>
        <taxon>Bombus</taxon>
        <taxon>Bombus</taxon>
    </lineage>
</organism>
<keyword evidence="6" id="KW-0137">Centromere</keyword>
<feature type="compositionally biased region" description="Low complexity" evidence="8">
    <location>
        <begin position="707"/>
        <end position="730"/>
    </location>
</feature>
<feature type="binding site" evidence="7">
    <location>
        <position position="1145"/>
    </location>
    <ligand>
        <name>ATP</name>
        <dbReference type="ChEBI" id="CHEBI:30616"/>
    </ligand>
</feature>
<feature type="domain" description="BUB1 N-terminal" evidence="10">
    <location>
        <begin position="49"/>
        <end position="212"/>
    </location>
</feature>
<proteinExistence type="predicted"/>
<feature type="region of interest" description="Disordered" evidence="8">
    <location>
        <begin position="705"/>
        <end position="741"/>
    </location>
</feature>
<dbReference type="GO" id="GO:0004672">
    <property type="term" value="F:protein kinase activity"/>
    <property type="evidence" value="ECO:0007669"/>
    <property type="project" value="InterPro"/>
</dbReference>
<dbReference type="GO" id="GO:0005524">
    <property type="term" value="F:ATP binding"/>
    <property type="evidence" value="ECO:0007669"/>
    <property type="project" value="UniProtKB-UniRule"/>
</dbReference>
<dbReference type="GO" id="GO:0051754">
    <property type="term" value="P:meiotic sister chromatid cohesion, centromeric"/>
    <property type="evidence" value="ECO:0007669"/>
    <property type="project" value="TreeGrafter"/>
</dbReference>
<dbReference type="PANTHER" id="PTHR14030">
    <property type="entry name" value="MITOTIC CHECKPOINT SERINE/THREONINE-PROTEIN KINASE BUB1"/>
    <property type="match status" value="1"/>
</dbReference>
<dbReference type="InterPro" id="IPR017441">
    <property type="entry name" value="Protein_kinase_ATP_BS"/>
</dbReference>
<evidence type="ECO:0000313" key="15">
    <source>
        <dbReference type="RefSeq" id="XP_012164160.2"/>
    </source>
</evidence>
<evidence type="ECO:0000256" key="1">
    <source>
        <dbReference type="ARBA" id="ARBA00004629"/>
    </source>
</evidence>
<dbReference type="GeneID" id="100642479"/>
<dbReference type="RefSeq" id="XP_012164139.2">
    <property type="nucleotide sequence ID" value="XM_012308749.3"/>
</dbReference>
<evidence type="ECO:0000313" key="14">
    <source>
        <dbReference type="RefSeq" id="XP_012164154.2"/>
    </source>
</evidence>
<dbReference type="PROSITE" id="PS00108">
    <property type="entry name" value="PROTEIN_KINASE_ST"/>
    <property type="match status" value="1"/>
</dbReference>
<dbReference type="FunFam" id="1.25.40.430:FF:000003">
    <property type="entry name" value="Checkpoint serine/threonine-protein kinase BUB1"/>
    <property type="match status" value="1"/>
</dbReference>
<keyword evidence="3 7" id="KW-0547">Nucleotide-binding</keyword>
<evidence type="ECO:0000256" key="3">
    <source>
        <dbReference type="ARBA" id="ARBA00022741"/>
    </source>
</evidence>
<evidence type="ECO:0000259" key="9">
    <source>
        <dbReference type="PROSITE" id="PS50011"/>
    </source>
</evidence>
<evidence type="ECO:0000256" key="5">
    <source>
        <dbReference type="ARBA" id="ARBA00022840"/>
    </source>
</evidence>
<dbReference type="InterPro" id="IPR000719">
    <property type="entry name" value="Prot_kinase_dom"/>
</dbReference>
<keyword evidence="4" id="KW-0995">Kinetochore</keyword>
<evidence type="ECO:0000256" key="8">
    <source>
        <dbReference type="SAM" id="MobiDB-lite"/>
    </source>
</evidence>
<keyword evidence="11" id="KW-1185">Reference proteome</keyword>
<dbReference type="SMART" id="SM00777">
    <property type="entry name" value="Mad3_BUB1_I"/>
    <property type="match status" value="1"/>
</dbReference>
<evidence type="ECO:0000256" key="6">
    <source>
        <dbReference type="ARBA" id="ARBA00023328"/>
    </source>
</evidence>
<evidence type="ECO:0000256" key="4">
    <source>
        <dbReference type="ARBA" id="ARBA00022838"/>
    </source>
</evidence>
<feature type="compositionally biased region" description="Low complexity" evidence="8">
    <location>
        <begin position="663"/>
        <end position="675"/>
    </location>
</feature>
<evidence type="ECO:0000313" key="12">
    <source>
        <dbReference type="RefSeq" id="XP_012164139.2"/>
    </source>
</evidence>
<keyword evidence="2" id="KW-0158">Chromosome</keyword>
<feature type="region of interest" description="Disordered" evidence="8">
    <location>
        <begin position="607"/>
        <end position="628"/>
    </location>
</feature>
<feature type="domain" description="Protein kinase" evidence="9">
    <location>
        <begin position="1116"/>
        <end position="1398"/>
    </location>
</feature>
<dbReference type="Proteomes" id="UP000835206">
    <property type="component" value="Chromosome 1"/>
</dbReference>
<evidence type="ECO:0000256" key="7">
    <source>
        <dbReference type="PROSITE-ProRule" id="PRU10141"/>
    </source>
</evidence>
<dbReference type="RefSeq" id="XP_012164147.2">
    <property type="nucleotide sequence ID" value="XM_012308757.3"/>
</dbReference>
<dbReference type="RefSeq" id="XP_012164154.2">
    <property type="nucleotide sequence ID" value="XM_012308764.3"/>
</dbReference>
<dbReference type="PROSITE" id="PS50011">
    <property type="entry name" value="PROTEIN_KINASE_DOM"/>
    <property type="match status" value="1"/>
</dbReference>
<feature type="region of interest" description="Disordered" evidence="8">
    <location>
        <begin position="397"/>
        <end position="422"/>
    </location>
</feature>
<dbReference type="InterPro" id="IPR011009">
    <property type="entry name" value="Kinase-like_dom_sf"/>
</dbReference>
<dbReference type="Gene3D" id="1.10.510.10">
    <property type="entry name" value="Transferase(Phosphotransferase) domain 1"/>
    <property type="match status" value="1"/>
</dbReference>
<dbReference type="InterPro" id="IPR015661">
    <property type="entry name" value="Bub1/Mad3"/>
</dbReference>
<name>A0A9B2JNQ7_BOMTE</name>
<comment type="subcellular location">
    <subcellularLocation>
        <location evidence="1">Chromosome</location>
        <location evidence="1">Centromere</location>
        <location evidence="1">Kinetochore</location>
    </subcellularLocation>
</comment>
<dbReference type="Gene3D" id="1.25.40.430">
    <property type="match status" value="1"/>
</dbReference>
<dbReference type="GO" id="GO:0005634">
    <property type="term" value="C:nucleus"/>
    <property type="evidence" value="ECO:0007669"/>
    <property type="project" value="TreeGrafter"/>
</dbReference>
<evidence type="ECO:0000313" key="13">
    <source>
        <dbReference type="RefSeq" id="XP_012164147.2"/>
    </source>
</evidence>
<reference evidence="11" key="2">
    <citation type="submission" date="2025-05" db="UniProtKB">
        <authorList>
            <consortium name="RefSeq"/>
        </authorList>
    </citation>
    <scope>NUCLEOTIDE SEQUENCE [LARGE SCALE GENOMIC DNA]</scope>
</reference>
<dbReference type="PROSITE" id="PS51489">
    <property type="entry name" value="BUB1_N"/>
    <property type="match status" value="1"/>
</dbReference>
<dbReference type="GO" id="GO:0000776">
    <property type="term" value="C:kinetochore"/>
    <property type="evidence" value="ECO:0007669"/>
    <property type="project" value="UniProtKB-KW"/>
</dbReference>
<dbReference type="OrthoDB" id="248495at2759"/>
<dbReference type="Pfam" id="PF08311">
    <property type="entry name" value="Mad3_BUB1_I"/>
    <property type="match status" value="1"/>
</dbReference>
<gene>
    <name evidence="12 13 14 15" type="primary">LOC100642479</name>
</gene>
<protein>
    <submittedName>
        <fullName evidence="12 13">Serine/threonine-protein kinase pakA-like</fullName>
    </submittedName>
</protein>
<dbReference type="SUPFAM" id="SSF56112">
    <property type="entry name" value="Protein kinase-like (PK-like)"/>
    <property type="match status" value="1"/>
</dbReference>
<evidence type="ECO:0000256" key="2">
    <source>
        <dbReference type="ARBA" id="ARBA00022454"/>
    </source>
</evidence>
<dbReference type="GO" id="GO:0007094">
    <property type="term" value="P:mitotic spindle assembly checkpoint signaling"/>
    <property type="evidence" value="ECO:0007669"/>
    <property type="project" value="InterPro"/>
</dbReference>
<dbReference type="PANTHER" id="PTHR14030:SF4">
    <property type="entry name" value="BUB1 KINASE, ISOFORM A-RELATED"/>
    <property type="match status" value="1"/>
</dbReference>